<dbReference type="EMBL" id="NSIT01000198">
    <property type="protein sequence ID" value="PJE78348.1"/>
    <property type="molecule type" value="Genomic_DNA"/>
</dbReference>
<gene>
    <name evidence="1" type="ORF">CI610_02723</name>
</gene>
<accession>A0A2H9T560</accession>
<protein>
    <submittedName>
        <fullName evidence="1">Uncharacterized protein</fullName>
    </submittedName>
</protein>
<reference evidence="1" key="1">
    <citation type="journal article" date="2017" name="Appl. Environ. Microbiol.">
        <title>Molecular characterization of an Endozoicomonas-like organism causing infection in king scallop Pecten maximus L.</title>
        <authorList>
            <person name="Cano I."/>
            <person name="van Aerle R."/>
            <person name="Ross S."/>
            <person name="Verner-Jeffreys D.W."/>
            <person name="Paley R.K."/>
            <person name="Rimmer G."/>
            <person name="Ryder D."/>
            <person name="Hooper P."/>
            <person name="Stone D."/>
            <person name="Feist S.W."/>
        </authorList>
    </citation>
    <scope>NUCLEOTIDE SEQUENCE</scope>
</reference>
<name>A0A2H9T560_9ZZZZ</name>
<evidence type="ECO:0000313" key="1">
    <source>
        <dbReference type="EMBL" id="PJE78348.1"/>
    </source>
</evidence>
<sequence length="29" mass="3338">MPVQEEDYQAFLTELKCEVGYTDLTVVES</sequence>
<comment type="caution">
    <text evidence="1">The sequence shown here is derived from an EMBL/GenBank/DDBJ whole genome shotgun (WGS) entry which is preliminary data.</text>
</comment>
<organism evidence="1">
    <name type="scientific">invertebrate metagenome</name>
    <dbReference type="NCBI Taxonomy" id="1711999"/>
    <lineage>
        <taxon>unclassified sequences</taxon>
        <taxon>metagenomes</taxon>
        <taxon>organismal metagenomes</taxon>
    </lineage>
</organism>
<dbReference type="AlphaFoldDB" id="A0A2H9T560"/>
<proteinExistence type="predicted"/>